<organism evidence="1">
    <name type="scientific">Ananas comosus var. bracteatus</name>
    <name type="common">red pineapple</name>
    <dbReference type="NCBI Taxonomy" id="296719"/>
    <lineage>
        <taxon>Eukaryota</taxon>
        <taxon>Viridiplantae</taxon>
        <taxon>Streptophyta</taxon>
        <taxon>Embryophyta</taxon>
        <taxon>Tracheophyta</taxon>
        <taxon>Spermatophyta</taxon>
        <taxon>Magnoliopsida</taxon>
        <taxon>Liliopsida</taxon>
        <taxon>Poales</taxon>
        <taxon>Bromeliaceae</taxon>
        <taxon>Bromelioideae</taxon>
        <taxon>Ananas</taxon>
    </lineage>
</organism>
<name>A0A6V7QL70_ANACO</name>
<accession>A0A6V7QL70</accession>
<dbReference type="EMBL" id="LR862137">
    <property type="protein sequence ID" value="CAD1843873.1"/>
    <property type="molecule type" value="Genomic_DNA"/>
</dbReference>
<proteinExistence type="predicted"/>
<protein>
    <submittedName>
        <fullName evidence="1">Uncharacterized protein</fullName>
    </submittedName>
</protein>
<dbReference type="AlphaFoldDB" id="A0A6V7QL70"/>
<reference evidence="1" key="1">
    <citation type="submission" date="2020-07" db="EMBL/GenBank/DDBJ databases">
        <authorList>
            <person name="Lin J."/>
        </authorList>
    </citation>
    <scope>NUCLEOTIDE SEQUENCE</scope>
</reference>
<evidence type="ECO:0000313" key="1">
    <source>
        <dbReference type="EMBL" id="CAD1843873.1"/>
    </source>
</evidence>
<sequence>MQAGRIPKKSVAVELQYLRLVDTSGEGRDKSESRWREIDAKRTRFQQRVPVPHRGVPVSQYRLSDCSSRVAHSAARYRTASAWYRYSRIEPSSSAAAAAESDLGKGLRVRVFPDELQTRDLPATGAGTAISSYTEKISFYTADLSACPGNE</sequence>
<gene>
    <name evidence="1" type="ORF">CB5_LOCUS27084</name>
</gene>